<dbReference type="OMA" id="ICKIHAI"/>
<accession>A0A3B6R843</accession>
<sequence length="166" mass="19224">MDLSLLSPMPCTELALLLEPNAPAQQPVSCPSDLSSMYCGLTFASVIFNIIRFHRMMFFTPAEHSVLSRRRFQRSGQPEPIPQCVNDYVHCVILWDMTNPLPHQHIEIFEQRIAILELRWGYSLSFGSNNSLKLLFICKIHAIGKETNRIWHNERKIILLEIFVRS</sequence>
<dbReference type="AlphaFoldDB" id="A0A3B6R843"/>
<reference evidence="1" key="1">
    <citation type="submission" date="2018-08" db="EMBL/GenBank/DDBJ databases">
        <authorList>
            <person name="Rossello M."/>
        </authorList>
    </citation>
    <scope>NUCLEOTIDE SEQUENCE [LARGE SCALE GENOMIC DNA]</scope>
    <source>
        <strain evidence="1">cv. Chinese Spring</strain>
    </source>
</reference>
<dbReference type="Gramene" id="TraesCS7A02G067200.1">
    <property type="protein sequence ID" value="TraesCS7A02G067200.1"/>
    <property type="gene ID" value="TraesCS7A02G067200"/>
</dbReference>
<dbReference type="Gramene" id="TraesNOR7A03G03862600.1">
    <property type="protein sequence ID" value="TraesNOR7A03G03862600.1"/>
    <property type="gene ID" value="TraesNOR7A03G03862600"/>
</dbReference>
<dbReference type="Proteomes" id="UP000019116">
    <property type="component" value="Chromosome 7A"/>
</dbReference>
<reference evidence="1" key="2">
    <citation type="submission" date="2018-10" db="UniProtKB">
        <authorList>
            <consortium name="EnsemblPlants"/>
        </authorList>
    </citation>
    <scope>IDENTIFICATION</scope>
</reference>
<proteinExistence type="predicted"/>
<dbReference type="Gramene" id="TraesCS7A03G0150400.1">
    <property type="protein sequence ID" value="TraesCS7A03G0150400.1.CDS"/>
    <property type="gene ID" value="TraesCS7A03G0150400"/>
</dbReference>
<organism evidence="1">
    <name type="scientific">Triticum aestivum</name>
    <name type="common">Wheat</name>
    <dbReference type="NCBI Taxonomy" id="4565"/>
    <lineage>
        <taxon>Eukaryota</taxon>
        <taxon>Viridiplantae</taxon>
        <taxon>Streptophyta</taxon>
        <taxon>Embryophyta</taxon>
        <taxon>Tracheophyta</taxon>
        <taxon>Spermatophyta</taxon>
        <taxon>Magnoliopsida</taxon>
        <taxon>Liliopsida</taxon>
        <taxon>Poales</taxon>
        <taxon>Poaceae</taxon>
        <taxon>BOP clade</taxon>
        <taxon>Pooideae</taxon>
        <taxon>Triticodae</taxon>
        <taxon>Triticeae</taxon>
        <taxon>Triticinae</taxon>
        <taxon>Triticum</taxon>
    </lineage>
</organism>
<evidence type="ECO:0000313" key="2">
    <source>
        <dbReference type="Proteomes" id="UP000019116"/>
    </source>
</evidence>
<evidence type="ECO:0000313" key="1">
    <source>
        <dbReference type="EnsemblPlants" id="TraesCS7A02G067200.1"/>
    </source>
</evidence>
<dbReference type="EnsemblPlants" id="TraesCS7A02G067200.1">
    <property type="protein sequence ID" value="TraesCS7A02G067200.1"/>
    <property type="gene ID" value="TraesCS7A02G067200"/>
</dbReference>
<name>A0A3B6R843_WHEAT</name>
<keyword evidence="2" id="KW-1185">Reference proteome</keyword>
<protein>
    <submittedName>
        <fullName evidence="1">Uncharacterized protein</fullName>
    </submittedName>
</protein>